<dbReference type="AlphaFoldDB" id="A0AA35M586"/>
<name>A0AA35M586_9HYPO</name>
<reference evidence="1" key="1">
    <citation type="submission" date="2023-01" db="EMBL/GenBank/DDBJ databases">
        <authorList>
            <person name="Piombo E."/>
        </authorList>
    </citation>
    <scope>NUCLEOTIDE SEQUENCE</scope>
</reference>
<evidence type="ECO:0000313" key="1">
    <source>
        <dbReference type="EMBL" id="CAI6090698.1"/>
    </source>
</evidence>
<proteinExistence type="predicted"/>
<dbReference type="Proteomes" id="UP001160390">
    <property type="component" value="Unassembled WGS sequence"/>
</dbReference>
<keyword evidence="2" id="KW-1185">Reference proteome</keyword>
<sequence length="74" mass="8234">MSSQDETAPPYEYIFALRHSADRETRLWWRKRKGKGTITIDDKSIGGLDNDGNCVVASGSVVYVCEMEAALVPK</sequence>
<accession>A0AA35M586</accession>
<protein>
    <submittedName>
        <fullName evidence="1">Uncharacterized protein</fullName>
    </submittedName>
</protein>
<gene>
    <name evidence="1" type="ORF">CCHLO57077_00019086</name>
</gene>
<organism evidence="1 2">
    <name type="scientific">Clonostachys chloroleuca</name>
    <dbReference type="NCBI Taxonomy" id="1926264"/>
    <lineage>
        <taxon>Eukaryota</taxon>
        <taxon>Fungi</taxon>
        <taxon>Dikarya</taxon>
        <taxon>Ascomycota</taxon>
        <taxon>Pezizomycotina</taxon>
        <taxon>Sordariomycetes</taxon>
        <taxon>Hypocreomycetidae</taxon>
        <taxon>Hypocreales</taxon>
        <taxon>Bionectriaceae</taxon>
        <taxon>Clonostachys</taxon>
    </lineage>
</organism>
<evidence type="ECO:0000313" key="2">
    <source>
        <dbReference type="Proteomes" id="UP001160390"/>
    </source>
</evidence>
<comment type="caution">
    <text evidence="1">The sequence shown here is derived from an EMBL/GenBank/DDBJ whole genome shotgun (WGS) entry which is preliminary data.</text>
</comment>
<dbReference type="EMBL" id="CABFNP030001032">
    <property type="protein sequence ID" value="CAI6090698.1"/>
    <property type="molecule type" value="Genomic_DNA"/>
</dbReference>